<dbReference type="EMBL" id="CP041616">
    <property type="protein sequence ID" value="QDO87442.1"/>
    <property type="molecule type" value="Genomic_DNA"/>
</dbReference>
<feature type="domain" description="Glycosyltransferase 2-like" evidence="1">
    <location>
        <begin position="7"/>
        <end position="127"/>
    </location>
</feature>
<dbReference type="InterPro" id="IPR001173">
    <property type="entry name" value="Glyco_trans_2-like"/>
</dbReference>
<dbReference type="InterPro" id="IPR029044">
    <property type="entry name" value="Nucleotide-diphossugar_trans"/>
</dbReference>
<evidence type="ECO:0000313" key="3">
    <source>
        <dbReference type="Proteomes" id="UP000315395"/>
    </source>
</evidence>
<keyword evidence="3" id="KW-1185">Reference proteome</keyword>
<reference evidence="2 3" key="1">
    <citation type="submission" date="2019-07" db="EMBL/GenBank/DDBJ databases">
        <title>complete genome sequencing of Ornithinimicrobium sp. H23M54.</title>
        <authorList>
            <person name="Bae J.-W."/>
            <person name="Lee S.-Y."/>
        </authorList>
    </citation>
    <scope>NUCLEOTIDE SEQUENCE [LARGE SCALE GENOMIC DNA]</scope>
    <source>
        <strain evidence="2 3">H23M54</strain>
    </source>
</reference>
<dbReference type="Gene3D" id="3.90.550.10">
    <property type="entry name" value="Spore Coat Polysaccharide Biosynthesis Protein SpsA, Chain A"/>
    <property type="match status" value="1"/>
</dbReference>
<evidence type="ECO:0000313" key="2">
    <source>
        <dbReference type="EMBL" id="QDO87442.1"/>
    </source>
</evidence>
<proteinExistence type="predicted"/>
<dbReference type="OrthoDB" id="9771846at2"/>
<accession>A0A516G7H8</accession>
<dbReference type="Pfam" id="PF00535">
    <property type="entry name" value="Glycos_transf_2"/>
    <property type="match status" value="1"/>
</dbReference>
<gene>
    <name evidence="2" type="ORF">FNH13_03075</name>
</gene>
<dbReference type="SUPFAM" id="SSF53448">
    <property type="entry name" value="Nucleotide-diphospho-sugar transferases"/>
    <property type="match status" value="1"/>
</dbReference>
<dbReference type="Proteomes" id="UP000315395">
    <property type="component" value="Chromosome"/>
</dbReference>
<keyword evidence="2" id="KW-0808">Transferase</keyword>
<evidence type="ECO:0000259" key="1">
    <source>
        <dbReference type="Pfam" id="PF00535"/>
    </source>
</evidence>
<dbReference type="GO" id="GO:0016740">
    <property type="term" value="F:transferase activity"/>
    <property type="evidence" value="ECO:0007669"/>
    <property type="project" value="UniProtKB-KW"/>
</dbReference>
<sequence>MTTPLGSIVIAAHNEESVIGRTLAHFTGVLADGLVDVVVVCNGCSDRTAEVARGFRGVRALELERPSKTAALREGDRVAVAGPRIYLDADVELTGRAAVATLRALADGALAGRPRHTFDAGKAPWAVRRWYAVREQLPSVSRALWGAGCYGLSEQGRARFGEFPEILGDDVFIDSLFTADEVTIIPTDPVIVRTPRTVTDLVRTKTRSYRSQEHVVEEVGRPRLSRAQRRQAGDLWSLLRRRPTNVVDVGVYLAVLTVSRLRARVDSSSRWERDTSSRRTD</sequence>
<protein>
    <submittedName>
        <fullName evidence="2">Glycosyltransferase</fullName>
    </submittedName>
</protein>
<dbReference type="AlphaFoldDB" id="A0A516G7H8"/>
<dbReference type="KEGG" id="orz:FNH13_03075"/>
<organism evidence="2 3">
    <name type="scientific">Ornithinimicrobium ciconiae</name>
    <dbReference type="NCBI Taxonomy" id="2594265"/>
    <lineage>
        <taxon>Bacteria</taxon>
        <taxon>Bacillati</taxon>
        <taxon>Actinomycetota</taxon>
        <taxon>Actinomycetes</taxon>
        <taxon>Micrococcales</taxon>
        <taxon>Ornithinimicrobiaceae</taxon>
        <taxon>Ornithinimicrobium</taxon>
    </lineage>
</organism>
<dbReference type="RefSeq" id="WP_143782100.1">
    <property type="nucleotide sequence ID" value="NZ_CP041616.1"/>
</dbReference>
<name>A0A516G7H8_9MICO</name>